<dbReference type="EMBL" id="CCYA01000250">
    <property type="protein sequence ID" value="CEH14938.1"/>
    <property type="molecule type" value="Genomic_DNA"/>
</dbReference>
<dbReference type="AlphaFoldDB" id="A0A0N7L9W7"/>
<accession>A0A0N7L9W7</accession>
<organism evidence="1 2">
    <name type="scientific">Ceraceosorus bombacis</name>
    <dbReference type="NCBI Taxonomy" id="401625"/>
    <lineage>
        <taxon>Eukaryota</taxon>
        <taxon>Fungi</taxon>
        <taxon>Dikarya</taxon>
        <taxon>Basidiomycota</taxon>
        <taxon>Ustilaginomycotina</taxon>
        <taxon>Exobasidiomycetes</taxon>
        <taxon>Ceraceosorales</taxon>
        <taxon>Ceraceosoraceae</taxon>
        <taxon>Ceraceosorus</taxon>
    </lineage>
</organism>
<sequence>MATPPPSQGAVFSTLRPLALVSKPPLHQLNKQPLLLLLLKPPQDLLRGAYMQVKVVPLNECGCRCCSEGSRLGSTSR</sequence>
<evidence type="ECO:0000313" key="1">
    <source>
        <dbReference type="EMBL" id="CEH14938.1"/>
    </source>
</evidence>
<reference evidence="1 2" key="1">
    <citation type="submission" date="2014-09" db="EMBL/GenBank/DDBJ databases">
        <authorList>
            <person name="Magalhaes I.L.F."/>
            <person name="Oliveira U."/>
            <person name="Santos F.R."/>
            <person name="Vidigal T.H.D.A."/>
            <person name="Brescovit A.D."/>
            <person name="Santos A.J."/>
        </authorList>
    </citation>
    <scope>NUCLEOTIDE SEQUENCE [LARGE SCALE GENOMIC DNA]</scope>
</reference>
<name>A0A0N7L9W7_9BASI</name>
<keyword evidence="2" id="KW-1185">Reference proteome</keyword>
<proteinExistence type="predicted"/>
<evidence type="ECO:0000313" key="2">
    <source>
        <dbReference type="Proteomes" id="UP000054845"/>
    </source>
</evidence>
<dbReference type="Proteomes" id="UP000054845">
    <property type="component" value="Unassembled WGS sequence"/>
</dbReference>
<protein>
    <submittedName>
        <fullName evidence="1">Uncharacterized protein</fullName>
    </submittedName>
</protein>